<organism evidence="6 7">
    <name type="scientific">Candidatus Frankia alpina</name>
    <dbReference type="NCBI Taxonomy" id="2699483"/>
    <lineage>
        <taxon>Bacteria</taxon>
        <taxon>Bacillati</taxon>
        <taxon>Actinomycetota</taxon>
        <taxon>Actinomycetes</taxon>
        <taxon>Frankiales</taxon>
        <taxon>Frankiaceae</taxon>
        <taxon>Frankia</taxon>
    </lineage>
</organism>
<evidence type="ECO:0000256" key="4">
    <source>
        <dbReference type="ARBA" id="ARBA00023186"/>
    </source>
</evidence>
<dbReference type="InterPro" id="IPR013126">
    <property type="entry name" value="Hsp_70_fam"/>
</dbReference>
<dbReference type="Gene3D" id="3.30.420.40">
    <property type="match status" value="3"/>
</dbReference>
<dbReference type="InterPro" id="IPR043129">
    <property type="entry name" value="ATPase_NBD"/>
</dbReference>
<dbReference type="EMBL" id="SSXH01000140">
    <property type="protein sequence ID" value="THJ74997.1"/>
    <property type="molecule type" value="Genomic_DNA"/>
</dbReference>
<dbReference type="GO" id="GO:0005524">
    <property type="term" value="F:ATP binding"/>
    <property type="evidence" value="ECO:0007669"/>
    <property type="project" value="UniProtKB-KW"/>
</dbReference>
<dbReference type="PANTHER" id="PTHR19375">
    <property type="entry name" value="HEAT SHOCK PROTEIN 70KDA"/>
    <property type="match status" value="1"/>
</dbReference>
<reference evidence="6 7" key="1">
    <citation type="submission" date="2019-04" db="EMBL/GenBank/DDBJ databases">
        <title>Draft genome sequences for three unisolated Alnus-infective Frankia Sp+ strains, AgTrS, AiOr and AvVan, the first sequenced Frankia strains able to sporulate in-planta.</title>
        <authorList>
            <person name="Bethencourt L."/>
            <person name="Vautrin F."/>
            <person name="Taib N."/>
            <person name="Dubost A."/>
            <person name="Castro-Garcia L."/>
            <person name="Imbaud O."/>
            <person name="Abrouk D."/>
            <person name="Fournier P."/>
            <person name="Briolay J."/>
            <person name="Nguyen A."/>
            <person name="Normand P."/>
            <person name="Fernandez M.P."/>
            <person name="Brochier-Armanet C."/>
            <person name="Herrera-Belaroussi A."/>
        </authorList>
    </citation>
    <scope>NUCLEOTIDE SEQUENCE [LARGE SCALE GENOMIC DNA]</scope>
    <source>
        <strain evidence="6 7">AvVan</strain>
    </source>
</reference>
<comment type="similarity">
    <text evidence="1">Belongs to the heat shock protein 70 family.</text>
</comment>
<keyword evidence="4" id="KW-0143">Chaperone</keyword>
<dbReference type="PRINTS" id="PR00301">
    <property type="entry name" value="HEATSHOCK70"/>
</dbReference>
<feature type="region of interest" description="Disordered" evidence="5">
    <location>
        <begin position="1091"/>
        <end position="1116"/>
    </location>
</feature>
<dbReference type="OrthoDB" id="580773at2"/>
<keyword evidence="7" id="KW-1185">Reference proteome</keyword>
<evidence type="ECO:0000313" key="7">
    <source>
        <dbReference type="Proteomes" id="UP000305282"/>
    </source>
</evidence>
<dbReference type="Gene3D" id="3.90.640.10">
    <property type="entry name" value="Actin, Chain A, domain 4"/>
    <property type="match status" value="1"/>
</dbReference>
<evidence type="ECO:0000313" key="6">
    <source>
        <dbReference type="EMBL" id="THJ74997.1"/>
    </source>
</evidence>
<dbReference type="GO" id="GO:0140662">
    <property type="term" value="F:ATP-dependent protein folding chaperone"/>
    <property type="evidence" value="ECO:0007669"/>
    <property type="project" value="InterPro"/>
</dbReference>
<protein>
    <submittedName>
        <fullName evidence="6">Uncharacterized protein</fullName>
    </submittedName>
</protein>
<dbReference type="Gene3D" id="2.40.10.120">
    <property type="match status" value="1"/>
</dbReference>
<dbReference type="SUPFAM" id="SSF100920">
    <property type="entry name" value="Heat shock protein 70kD (HSP70), peptide-binding domain"/>
    <property type="match status" value="1"/>
</dbReference>
<dbReference type="Gene3D" id="2.60.34.10">
    <property type="entry name" value="Substrate Binding Domain Of DNAk, Chain A, domain 1"/>
    <property type="match status" value="1"/>
</dbReference>
<dbReference type="Pfam" id="PF13365">
    <property type="entry name" value="Trypsin_2"/>
    <property type="match status" value="1"/>
</dbReference>
<dbReference type="SUPFAM" id="SSF53067">
    <property type="entry name" value="Actin-like ATPase domain"/>
    <property type="match status" value="2"/>
</dbReference>
<name>A0A4S5ERC9_9ACTN</name>
<proteinExistence type="inferred from homology"/>
<evidence type="ECO:0000256" key="1">
    <source>
        <dbReference type="ARBA" id="ARBA00007381"/>
    </source>
</evidence>
<gene>
    <name evidence="6" type="ORF">E7Y31_08115</name>
</gene>
<accession>A0A4S5ERC9</accession>
<dbReference type="SUPFAM" id="SSF50494">
    <property type="entry name" value="Trypsin-like serine proteases"/>
    <property type="match status" value="1"/>
</dbReference>
<dbReference type="Pfam" id="PF00012">
    <property type="entry name" value="HSP70"/>
    <property type="match status" value="1"/>
</dbReference>
<sequence length="1445" mass="154431">MDASRSCSAASRTRPCWPPSCCAAPTWGCSTETCSRRRCTSTALRGALDRAAEVWSAFFAHLPVDLLPPLFEVHRFLGRGADAVRLADSAARVRAALDCCLRSPRVEDAVAGLALAERSGAAAPILRALREHTAELHVSAGRYAEALPLFREADRPQRLSVCLEALGQIAQALECCPSNDPARIARLVDLALPDVDAAVRRAAYTEAAGRIRELLGHLDRAARPADRVGANTATLATLAISQSNLDAQREDVAARLTAVQVTGRRYFADRLGTAAAAGERAAVNAALSQFEEANGDWPSAALAAEKAGDPYRAHLLYRRAEQFGQADRVLRDDTSPGGLAARAASAQAGGDTPAAARLYEQAGQHERAAELFAAAGELAAAAAALLRAHGDSALADPRLGDFLRRAGDADQLVRLCLRVLEPSASSSRGAGVVTVAVEELRRLRADGLVPTALAGEAEAALVAVDADRRRPFEQRAAEWVAAARAEVDRRYAGIWGLDLGTSTCSAAIYDTVRGTAVSCSGGGEAQFAATLSLDADGNEVVGLSGEETLTDRLLGHISGAKRRMGTSTVYRIRDRTYRPEEIAARLIRHARGLVEGHLAAEVRERVGELSRAELGVVPDDWLIWLEANHDLRLDRGRAVLTIPAYFQNNQKHATRDACAIAGVEPVRLLHEPTAACMSEARQRRLAGQVVVLDVDDDMYEVQGVTGDTAYGGRDFDDAIRGALVSRLEQRGMRAPAAGRAGQRLTVAAEHLKITLPSRRQADYALVGFDRGADVFLELDRDELTEILAGALRVLREVCARVRSELAERPRHLVLVGGPMLSPVVRAVVEEVFDAHQTMVADPRAAVCGGAAILAAVLDGRLRERVLLDVTPLPLGIRALEEDDRETFSVLVEAGTHIPVERRGVYSTYADDQTVIRVEIFNGSLAATAKIGQFLLDGIRPAPRGETRIEVTFTLDASCVLEVTARDVATGRSETVRVDDTTLLPPAEREAMARSFARQRERERAAAERDELRERLQALIVEARSDDGDELLRSFEDLLAGFRPPAAPIEAATQDMLAEMFNPAVRADAAADLRLAGQVLRDVARSTTEYLARGTNTITHPGEGTDGAGDDGRGADGAEGRHLAAELERMLARRRDLLRWVRRRIALLESLAARDPDPLGLFRIRFGAGDHLGALRALGAELPADPRDLRRLLRCLAEVGDADRYRRTLLAAADLLAVPLPDPSNPGAFAARIAPALVSVTTTWPDGRRRIGRGFLVADRLVATNRHWLVDSADDRRLAAPADLVEVGYELWGTRAVGRVHTPAASGTDLVLLVLREPAPARGLGLGHLRLLRLGDRVWTTGADGPGLLRDGTVEKFEHFPAEDLYLVRTGITLPAAASGGPLFNDSGEVVAVLTIPESPGPGPGAGPGAGAGPPPAQSGVFALSVDALVPLLAAAGTDPIEQAAG</sequence>
<dbReference type="InterPro" id="IPR009003">
    <property type="entry name" value="Peptidase_S1_PA"/>
</dbReference>
<dbReference type="InterPro" id="IPR029047">
    <property type="entry name" value="HSP70_peptide-bd_sf"/>
</dbReference>
<keyword evidence="2" id="KW-0547">Nucleotide-binding</keyword>
<evidence type="ECO:0000256" key="2">
    <source>
        <dbReference type="ARBA" id="ARBA00022741"/>
    </source>
</evidence>
<evidence type="ECO:0000256" key="3">
    <source>
        <dbReference type="ARBA" id="ARBA00022840"/>
    </source>
</evidence>
<keyword evidence="3" id="KW-0067">ATP-binding</keyword>
<evidence type="ECO:0000256" key="5">
    <source>
        <dbReference type="SAM" id="MobiDB-lite"/>
    </source>
</evidence>
<comment type="caution">
    <text evidence="6">The sequence shown here is derived from an EMBL/GenBank/DDBJ whole genome shotgun (WGS) entry which is preliminary data.</text>
</comment>
<feature type="region of interest" description="Disordered" evidence="5">
    <location>
        <begin position="1396"/>
        <end position="1416"/>
    </location>
</feature>
<dbReference type="FunFam" id="3.30.420.40:FF:000028">
    <property type="entry name" value="heat shock 70 kDa protein-like"/>
    <property type="match status" value="1"/>
</dbReference>
<dbReference type="Proteomes" id="UP000305282">
    <property type="component" value="Unassembled WGS sequence"/>
</dbReference>